<dbReference type="RefSeq" id="XP_060315747.1">
    <property type="nucleotide sequence ID" value="XM_060453975.1"/>
</dbReference>
<proteinExistence type="predicted"/>
<accession>A0AAJ0E263</accession>
<evidence type="ECO:0000313" key="3">
    <source>
        <dbReference type="EMBL" id="KAK1530696.1"/>
    </source>
</evidence>
<reference evidence="3 4" key="1">
    <citation type="submission" date="2016-10" db="EMBL/GenBank/DDBJ databases">
        <title>The genome sequence of Colletotrichum fioriniae PJ7.</title>
        <authorList>
            <person name="Baroncelli R."/>
        </authorList>
    </citation>
    <scope>NUCLEOTIDE SEQUENCE [LARGE SCALE GENOMIC DNA]</scope>
    <source>
        <strain evidence="3 4">IMI 309622</strain>
    </source>
</reference>
<feature type="chain" id="PRO_5042569110" evidence="2">
    <location>
        <begin position="18"/>
        <end position="294"/>
    </location>
</feature>
<dbReference type="GeneID" id="85337522"/>
<feature type="compositionally biased region" description="Basic residues" evidence="1">
    <location>
        <begin position="266"/>
        <end position="279"/>
    </location>
</feature>
<comment type="caution">
    <text evidence="3">The sequence shown here is derived from an EMBL/GenBank/DDBJ whole genome shotgun (WGS) entry which is preliminary data.</text>
</comment>
<evidence type="ECO:0000256" key="2">
    <source>
        <dbReference type="SAM" id="SignalP"/>
    </source>
</evidence>
<evidence type="ECO:0000256" key="1">
    <source>
        <dbReference type="SAM" id="MobiDB-lite"/>
    </source>
</evidence>
<feature type="region of interest" description="Disordered" evidence="1">
    <location>
        <begin position="202"/>
        <end position="221"/>
    </location>
</feature>
<feature type="compositionally biased region" description="Basic and acidic residues" evidence="1">
    <location>
        <begin position="280"/>
        <end position="294"/>
    </location>
</feature>
<dbReference type="AlphaFoldDB" id="A0AAJ0E263"/>
<organism evidence="3 4">
    <name type="scientific">Colletotrichum costaricense</name>
    <dbReference type="NCBI Taxonomy" id="1209916"/>
    <lineage>
        <taxon>Eukaryota</taxon>
        <taxon>Fungi</taxon>
        <taxon>Dikarya</taxon>
        <taxon>Ascomycota</taxon>
        <taxon>Pezizomycotina</taxon>
        <taxon>Sordariomycetes</taxon>
        <taxon>Hypocreomycetidae</taxon>
        <taxon>Glomerellales</taxon>
        <taxon>Glomerellaceae</taxon>
        <taxon>Colletotrichum</taxon>
        <taxon>Colletotrichum acutatum species complex</taxon>
    </lineage>
</organism>
<keyword evidence="4" id="KW-1185">Reference proteome</keyword>
<gene>
    <name evidence="3" type="ORF">CCOS01_05799</name>
</gene>
<name>A0AAJ0E263_9PEZI</name>
<evidence type="ECO:0000313" key="4">
    <source>
        <dbReference type="Proteomes" id="UP001240678"/>
    </source>
</evidence>
<dbReference type="EMBL" id="MOOE01000005">
    <property type="protein sequence ID" value="KAK1530696.1"/>
    <property type="molecule type" value="Genomic_DNA"/>
</dbReference>
<feature type="signal peptide" evidence="2">
    <location>
        <begin position="1"/>
        <end position="17"/>
    </location>
</feature>
<protein>
    <submittedName>
        <fullName evidence="3">Uncharacterized protein</fullName>
    </submittedName>
</protein>
<sequence length="294" mass="32497">MTWHFLIVSALIPICCTLIPIQMLSPLIVQELVTYLLTLCHHRRKERCQSHRTTGLRINRHNPVSHWRTEAGKHKRDDNLLPPVIYATGYHPSPVPNAALQLSVAESSHDAAKQPTQARFYTDRAASLQYLPVYAAVAASTMSFGWRVLEQTPSLTSGCSRGTAAAAAAAASSREALSSLLAHSTYTTTRRHDDHLHHYTQFHTSHTRIPQTTPTYNYTNSVRPVRSLGGRTGAGWASSETPSHAAQVGFPAPPSPAQLSALGANRHVRRKGWGRRVERKRVDGNDSKPPRMGR</sequence>
<feature type="region of interest" description="Disordered" evidence="1">
    <location>
        <begin position="231"/>
        <end position="294"/>
    </location>
</feature>
<keyword evidence="2" id="KW-0732">Signal</keyword>
<dbReference type="Proteomes" id="UP001240678">
    <property type="component" value="Unassembled WGS sequence"/>
</dbReference>